<dbReference type="InterPro" id="IPR004843">
    <property type="entry name" value="Calcineurin-like_PHP"/>
</dbReference>
<dbReference type="SMART" id="SM01347">
    <property type="entry name" value="Mre11_DNA_bind"/>
    <property type="match status" value="1"/>
</dbReference>
<comment type="similarity">
    <text evidence="4 16 18">Belongs to the MRE11/RAD32 family.</text>
</comment>
<keyword evidence="15 16" id="KW-0469">Meiosis</keyword>
<dbReference type="GO" id="GO:0030870">
    <property type="term" value="C:Mre11 complex"/>
    <property type="evidence" value="ECO:0007669"/>
    <property type="project" value="UniProtKB-UniRule"/>
</dbReference>
<proteinExistence type="inferred from homology"/>
<keyword evidence="13 16" id="KW-0464">Manganese</keyword>
<evidence type="ECO:0000256" key="15">
    <source>
        <dbReference type="ARBA" id="ARBA00023254"/>
    </source>
</evidence>
<feature type="compositionally biased region" description="Acidic residues" evidence="19">
    <location>
        <begin position="536"/>
        <end position="555"/>
    </location>
</feature>
<evidence type="ECO:0000256" key="19">
    <source>
        <dbReference type="SAM" id="MobiDB-lite"/>
    </source>
</evidence>
<dbReference type="GO" id="GO:0097552">
    <property type="term" value="P:mitochondrial double-strand break repair via homologous recombination"/>
    <property type="evidence" value="ECO:0007669"/>
    <property type="project" value="TreeGrafter"/>
</dbReference>
<feature type="region of interest" description="Disordered" evidence="19">
    <location>
        <begin position="523"/>
        <end position="601"/>
    </location>
</feature>
<protein>
    <recommendedName>
        <fullName evidence="16">Double-strand break repair protein</fullName>
    </recommendedName>
</protein>
<dbReference type="NCBIfam" id="TIGR00583">
    <property type="entry name" value="mre11"/>
    <property type="match status" value="1"/>
</dbReference>
<evidence type="ECO:0000256" key="14">
    <source>
        <dbReference type="ARBA" id="ARBA00023242"/>
    </source>
</evidence>
<evidence type="ECO:0000256" key="11">
    <source>
        <dbReference type="ARBA" id="ARBA00022839"/>
    </source>
</evidence>
<evidence type="ECO:0000256" key="13">
    <source>
        <dbReference type="ARBA" id="ARBA00023211"/>
    </source>
</evidence>
<keyword evidence="11 16" id="KW-0269">Exonuclease</keyword>
<dbReference type="FunFam" id="3.60.21.10:FF:000011">
    <property type="entry name" value="Double-strand break repair protein"/>
    <property type="match status" value="1"/>
</dbReference>
<evidence type="ECO:0000256" key="4">
    <source>
        <dbReference type="ARBA" id="ARBA00009028"/>
    </source>
</evidence>
<dbReference type="GO" id="GO:0008296">
    <property type="term" value="F:3'-5'-DNA exonuclease activity"/>
    <property type="evidence" value="ECO:0007669"/>
    <property type="project" value="InterPro"/>
</dbReference>
<dbReference type="GO" id="GO:0031573">
    <property type="term" value="P:mitotic intra-S DNA damage checkpoint signaling"/>
    <property type="evidence" value="ECO:0007669"/>
    <property type="project" value="TreeGrafter"/>
</dbReference>
<reference evidence="21 22" key="1">
    <citation type="journal article" date="2023" name="Arcadia Sci">
        <title>De novo assembly of a long-read Amblyomma americanum tick genome.</title>
        <authorList>
            <person name="Chou S."/>
            <person name="Poskanzer K.E."/>
            <person name="Rollins M."/>
            <person name="Thuy-Boun P.S."/>
        </authorList>
    </citation>
    <scope>NUCLEOTIDE SEQUENCE [LARGE SCALE GENOMIC DNA]</scope>
    <source>
        <strain evidence="21">F_SG_1</strain>
        <tissue evidence="21">Salivary glands</tissue>
    </source>
</reference>
<dbReference type="PANTHER" id="PTHR10139:SF1">
    <property type="entry name" value="DOUBLE-STRAND BREAK REPAIR PROTEIN MRE11"/>
    <property type="match status" value="1"/>
</dbReference>
<keyword evidence="9 16" id="KW-0227">DNA damage</keyword>
<evidence type="ECO:0000256" key="2">
    <source>
        <dbReference type="ARBA" id="ARBA00004123"/>
    </source>
</evidence>
<comment type="subcellular location">
    <subcellularLocation>
        <location evidence="3">Chromosome</location>
    </subcellularLocation>
    <subcellularLocation>
        <location evidence="2 16">Nucleus</location>
    </subcellularLocation>
</comment>
<comment type="caution">
    <text evidence="21">The sequence shown here is derived from an EMBL/GenBank/DDBJ whole genome shotgun (WGS) entry which is preliminary data.</text>
</comment>
<evidence type="ECO:0000256" key="12">
    <source>
        <dbReference type="ARBA" id="ARBA00023204"/>
    </source>
</evidence>
<evidence type="ECO:0000256" key="16">
    <source>
        <dbReference type="PIRNR" id="PIRNR000882"/>
    </source>
</evidence>
<evidence type="ECO:0000256" key="17">
    <source>
        <dbReference type="PIRSR" id="PIRSR000882-1"/>
    </source>
</evidence>
<dbReference type="Pfam" id="PF00149">
    <property type="entry name" value="Metallophos"/>
    <property type="match status" value="1"/>
</dbReference>
<dbReference type="GO" id="GO:0042138">
    <property type="term" value="P:meiotic DNA double-strand break formation"/>
    <property type="evidence" value="ECO:0007669"/>
    <property type="project" value="TreeGrafter"/>
</dbReference>
<dbReference type="GO" id="GO:0006303">
    <property type="term" value="P:double-strand break repair via nonhomologous end joining"/>
    <property type="evidence" value="ECO:0007669"/>
    <property type="project" value="TreeGrafter"/>
</dbReference>
<dbReference type="InterPro" id="IPR029052">
    <property type="entry name" value="Metallo-depent_PP-like"/>
</dbReference>
<dbReference type="GO" id="GO:0035861">
    <property type="term" value="C:site of double-strand break"/>
    <property type="evidence" value="ECO:0007669"/>
    <property type="project" value="TreeGrafter"/>
</dbReference>
<keyword evidence="5" id="KW-0158">Chromosome</keyword>
<evidence type="ECO:0000256" key="1">
    <source>
        <dbReference type="ARBA" id="ARBA00001936"/>
    </source>
</evidence>
<dbReference type="Proteomes" id="UP001321473">
    <property type="component" value="Unassembled WGS sequence"/>
</dbReference>
<evidence type="ECO:0000256" key="10">
    <source>
        <dbReference type="ARBA" id="ARBA00022801"/>
    </source>
</evidence>
<gene>
    <name evidence="21" type="ORF">V5799_000475</name>
</gene>
<dbReference type="GO" id="GO:0007095">
    <property type="term" value="P:mitotic G2 DNA damage checkpoint signaling"/>
    <property type="evidence" value="ECO:0007669"/>
    <property type="project" value="TreeGrafter"/>
</dbReference>
<dbReference type="SUPFAM" id="SSF56300">
    <property type="entry name" value="Metallo-dependent phosphatases"/>
    <property type="match status" value="1"/>
</dbReference>
<dbReference type="InterPro" id="IPR007281">
    <property type="entry name" value="Mre11_DNA-bd"/>
</dbReference>
<keyword evidence="10 16" id="KW-0378">Hydrolase</keyword>
<keyword evidence="6 16" id="KW-0540">Nuclease</keyword>
<keyword evidence="22" id="KW-1185">Reference proteome</keyword>
<dbReference type="GO" id="GO:0000014">
    <property type="term" value="F:single-stranded DNA endodeoxyribonuclease activity"/>
    <property type="evidence" value="ECO:0007669"/>
    <property type="project" value="TreeGrafter"/>
</dbReference>
<dbReference type="InterPro" id="IPR003701">
    <property type="entry name" value="Mre11"/>
</dbReference>
<feature type="active site" description="Proton donor" evidence="17">
    <location>
        <position position="124"/>
    </location>
</feature>
<keyword evidence="8 16" id="KW-0255">Endonuclease</keyword>
<organism evidence="21 22">
    <name type="scientific">Amblyomma americanum</name>
    <name type="common">Lone star tick</name>
    <dbReference type="NCBI Taxonomy" id="6943"/>
    <lineage>
        <taxon>Eukaryota</taxon>
        <taxon>Metazoa</taxon>
        <taxon>Ecdysozoa</taxon>
        <taxon>Arthropoda</taxon>
        <taxon>Chelicerata</taxon>
        <taxon>Arachnida</taxon>
        <taxon>Acari</taxon>
        <taxon>Parasitiformes</taxon>
        <taxon>Ixodida</taxon>
        <taxon>Ixodoidea</taxon>
        <taxon>Ixodidae</taxon>
        <taxon>Amblyomminae</taxon>
        <taxon>Amblyomma</taxon>
    </lineage>
</organism>
<feature type="domain" description="Mre11 DNA-binding" evidence="20">
    <location>
        <begin position="291"/>
        <end position="465"/>
    </location>
</feature>
<keyword evidence="14 16" id="KW-0539">Nucleus</keyword>
<sequence>MMSSSDAFKILVATDLHLGFEAKDAERKHDSIRTFEEILQIATQQNVDFILLGGDMFHENKPPRWVEHETLRLLRQYCLGDKPVQFEILSDQAENFGFCAFPNVNYEDANLNVSLPVFTIHGNHDDPTGSENLSIIDVLATSGLVNYFGKVTDLTNVRLSPLLMRKGRMLLALYGLGWIRDERLHRLFREGKVRMLRPREWTDSWFNLLVLHQNRAKHGLTDYIPEAFLDEFLDLVVWGHEHECLIDCQFNGRFFVTQPGSPVATSLCPGEAAPKHVGVVEITLTEGKKSHKLTKIPLKTVRPFYIKTVSLFDLEDRIASMGRRGQDKTFAEHALDFCVRHVEDLIDQSIRERSSNSQQPQLPLIRLRVEHGNQHETFSPHLLARQFLDRVANPRDIVLFTKRRGTVDRGGGAVDVERLQEVANPEALARSRVEDLVREYFETVDEELHMTILTDSAMQQAMNLFVSKDCTDAINGALKMQEVRALTELGDVAEGKLIDEISQLKVRFASQPDISAEEIEQRVVRPPNRGAARGDSDDEDEEVSRIEDFDDDLDDVVEKRPSRGRGASSNRRGRGRARASSSSAANTSSTSTRGRRKRVNL</sequence>
<evidence type="ECO:0000313" key="22">
    <source>
        <dbReference type="Proteomes" id="UP001321473"/>
    </source>
</evidence>
<dbReference type="EMBL" id="JARKHS020035880">
    <property type="protein sequence ID" value="KAK8756828.1"/>
    <property type="molecule type" value="Genomic_DNA"/>
</dbReference>
<dbReference type="InterPro" id="IPR038487">
    <property type="entry name" value="Mre11_capping_dom"/>
</dbReference>
<evidence type="ECO:0000256" key="5">
    <source>
        <dbReference type="ARBA" id="ARBA00022454"/>
    </source>
</evidence>
<accession>A0AAQ4D2Y8</accession>
<evidence type="ECO:0000256" key="6">
    <source>
        <dbReference type="ARBA" id="ARBA00022722"/>
    </source>
</evidence>
<dbReference type="InterPro" id="IPR041796">
    <property type="entry name" value="Mre11_N"/>
</dbReference>
<comment type="function">
    <text evidence="16">Core component of the MRN complex, which plays a central role in double-strand break (DSB) repair, DNA recombination, maintenance of telomere integrity and meiosis. The MRN complex is involved in the repair of DNA double-strand breaks (DSBs) via homologous recombination (HR), an error-free mechanism which primarily occurs during S and G2 phases. The complex (1) mediates the end resection of damaged DNA, which generates proper single-stranded DNA, a key initial steps in HR, and is (2) required for the recruitment of other repair factors and efficient activation of ATM and ATR upon DNA damage. Within the MRN complex, MRE11 possesses both single-strand endonuclease activity and double-strand-specific 3'-5' exonuclease activity. MRE11 first endonucleolytically cleaves the 5' strand at DNA DSB ends to prevent non-homologous end joining (NHEJ) and licence HR. It then generates a single-stranded DNA gap via 3' to 5' exonucleolytic degradation, which is required for single-strand invasion and recombination.</text>
</comment>
<dbReference type="CDD" id="cd00840">
    <property type="entry name" value="MPP_Mre11_N"/>
    <property type="match status" value="1"/>
</dbReference>
<dbReference type="GO" id="GO:0000724">
    <property type="term" value="P:double-strand break repair via homologous recombination"/>
    <property type="evidence" value="ECO:0007669"/>
    <property type="project" value="TreeGrafter"/>
</dbReference>
<dbReference type="GO" id="GO:0000723">
    <property type="term" value="P:telomere maintenance"/>
    <property type="evidence" value="ECO:0007669"/>
    <property type="project" value="TreeGrafter"/>
</dbReference>
<evidence type="ECO:0000256" key="9">
    <source>
        <dbReference type="ARBA" id="ARBA00022763"/>
    </source>
</evidence>
<dbReference type="PANTHER" id="PTHR10139">
    <property type="entry name" value="DOUBLE-STRAND BREAK REPAIR PROTEIN MRE11"/>
    <property type="match status" value="1"/>
</dbReference>
<dbReference type="Gene3D" id="3.60.21.10">
    <property type="match status" value="1"/>
</dbReference>
<evidence type="ECO:0000256" key="3">
    <source>
        <dbReference type="ARBA" id="ARBA00004286"/>
    </source>
</evidence>
<keyword evidence="7" id="KW-0479">Metal-binding</keyword>
<evidence type="ECO:0000256" key="8">
    <source>
        <dbReference type="ARBA" id="ARBA00022759"/>
    </source>
</evidence>
<evidence type="ECO:0000256" key="18">
    <source>
        <dbReference type="RuleBase" id="RU003447"/>
    </source>
</evidence>
<keyword evidence="12 16" id="KW-0234">DNA repair</keyword>
<feature type="compositionally biased region" description="Low complexity" evidence="19">
    <location>
        <begin position="578"/>
        <end position="592"/>
    </location>
</feature>
<dbReference type="Pfam" id="PF04152">
    <property type="entry name" value="Mre11_DNA_bind"/>
    <property type="match status" value="1"/>
</dbReference>
<dbReference type="AlphaFoldDB" id="A0AAQ4D2Y8"/>
<evidence type="ECO:0000256" key="7">
    <source>
        <dbReference type="ARBA" id="ARBA00022723"/>
    </source>
</evidence>
<comment type="cofactor">
    <cofactor evidence="1 16">
        <name>Mn(2+)</name>
        <dbReference type="ChEBI" id="CHEBI:29035"/>
    </cofactor>
</comment>
<evidence type="ECO:0000259" key="20">
    <source>
        <dbReference type="SMART" id="SM01347"/>
    </source>
</evidence>
<name>A0AAQ4D2Y8_AMBAM</name>
<dbReference type="GO" id="GO:0030145">
    <property type="term" value="F:manganese ion binding"/>
    <property type="evidence" value="ECO:0007669"/>
    <property type="project" value="UniProtKB-UniRule"/>
</dbReference>
<evidence type="ECO:0000313" key="21">
    <source>
        <dbReference type="EMBL" id="KAK8756828.1"/>
    </source>
</evidence>
<dbReference type="PIRSF" id="PIRSF000882">
    <property type="entry name" value="DSB_repair_MRE11"/>
    <property type="match status" value="1"/>
</dbReference>
<dbReference type="Gene3D" id="3.30.110.110">
    <property type="entry name" value="Mre11, capping domain"/>
    <property type="match status" value="1"/>
</dbReference>